<sequence length="143" mass="15265">MFAAENRASQPKCSPARSAGTDTTERPRPLPIASATVRVGRPVSAAACRVMPTGAFRSKASRTRSPASPRCTAAQRSAPSSSGYVGLVPQRLAEQHGGALGLRWFAVPAEPAVDVRLLRHARLDADPAQRRLREMIRAALDRG</sequence>
<feature type="region of interest" description="Disordered" evidence="1">
    <location>
        <begin position="1"/>
        <end position="36"/>
    </location>
</feature>
<proteinExistence type="predicted"/>
<feature type="compositionally biased region" description="Polar residues" evidence="1">
    <location>
        <begin position="74"/>
        <end position="83"/>
    </location>
</feature>
<dbReference type="SUPFAM" id="SSF53850">
    <property type="entry name" value="Periplasmic binding protein-like II"/>
    <property type="match status" value="1"/>
</dbReference>
<feature type="region of interest" description="Disordered" evidence="1">
    <location>
        <begin position="54"/>
        <end position="84"/>
    </location>
</feature>
<dbReference type="Gene3D" id="3.40.190.10">
    <property type="entry name" value="Periplasmic binding protein-like II"/>
    <property type="match status" value="2"/>
</dbReference>
<keyword evidence="3" id="KW-1185">Reference proteome</keyword>
<dbReference type="EMBL" id="FNVU01000006">
    <property type="protein sequence ID" value="SEG56908.1"/>
    <property type="molecule type" value="Genomic_DNA"/>
</dbReference>
<organism evidence="2 3">
    <name type="scientific">Actinacidiphila yanglinensis</name>
    <dbReference type="NCBI Taxonomy" id="310779"/>
    <lineage>
        <taxon>Bacteria</taxon>
        <taxon>Bacillati</taxon>
        <taxon>Actinomycetota</taxon>
        <taxon>Actinomycetes</taxon>
        <taxon>Kitasatosporales</taxon>
        <taxon>Streptomycetaceae</taxon>
        <taxon>Actinacidiphila</taxon>
    </lineage>
</organism>
<dbReference type="Proteomes" id="UP000236754">
    <property type="component" value="Unassembled WGS sequence"/>
</dbReference>
<name>A0A1H6B7X5_9ACTN</name>
<evidence type="ECO:0000313" key="3">
    <source>
        <dbReference type="Proteomes" id="UP000236754"/>
    </source>
</evidence>
<evidence type="ECO:0000313" key="2">
    <source>
        <dbReference type="EMBL" id="SEG56908.1"/>
    </source>
</evidence>
<reference evidence="2 3" key="1">
    <citation type="submission" date="2016-10" db="EMBL/GenBank/DDBJ databases">
        <authorList>
            <person name="de Groot N.N."/>
        </authorList>
    </citation>
    <scope>NUCLEOTIDE SEQUENCE [LARGE SCALE GENOMIC DNA]</scope>
    <source>
        <strain evidence="2 3">CGMCC 4.2023</strain>
    </source>
</reference>
<evidence type="ECO:0000256" key="1">
    <source>
        <dbReference type="SAM" id="MobiDB-lite"/>
    </source>
</evidence>
<dbReference type="AlphaFoldDB" id="A0A1H6B7X5"/>
<gene>
    <name evidence="2" type="ORF">SAMN05216223_106307</name>
</gene>
<protein>
    <submittedName>
        <fullName evidence="2">Uncharacterized protein</fullName>
    </submittedName>
</protein>
<accession>A0A1H6B7X5</accession>